<keyword evidence="8 10" id="KW-0472">Membrane</keyword>
<proteinExistence type="predicted"/>
<feature type="transmembrane region" description="Helical" evidence="10">
    <location>
        <begin position="196"/>
        <end position="217"/>
    </location>
</feature>
<dbReference type="GO" id="GO:0006814">
    <property type="term" value="P:sodium ion transport"/>
    <property type="evidence" value="ECO:0007669"/>
    <property type="project" value="UniProtKB-KW"/>
</dbReference>
<dbReference type="Proteomes" id="UP000008138">
    <property type="component" value="Chromosome"/>
</dbReference>
<dbReference type="PANTHER" id="PTHR43562">
    <property type="entry name" value="NAPA-TYPE SODIUM/HYDROGEN ANTIPORTER"/>
    <property type="match status" value="1"/>
</dbReference>
<dbReference type="InterPro" id="IPR038770">
    <property type="entry name" value="Na+/solute_symporter_sf"/>
</dbReference>
<feature type="transmembrane region" description="Helical" evidence="10">
    <location>
        <begin position="128"/>
        <end position="148"/>
    </location>
</feature>
<feature type="transmembrane region" description="Helical" evidence="10">
    <location>
        <begin position="229"/>
        <end position="259"/>
    </location>
</feature>
<feature type="transmembrane region" description="Helical" evidence="10">
    <location>
        <begin position="301"/>
        <end position="326"/>
    </location>
</feature>
<keyword evidence="6" id="KW-0915">Sodium</keyword>
<gene>
    <name evidence="12" type="ordered locus">TUZN_1467</name>
</gene>
<feature type="domain" description="Cation/H+ exchanger transmembrane" evidence="11">
    <location>
        <begin position="18"/>
        <end position="381"/>
    </location>
</feature>
<dbReference type="OrthoDB" id="12029at2157"/>
<dbReference type="RefSeq" id="WP_013680273.1">
    <property type="nucleotide sequence ID" value="NC_015315.1"/>
</dbReference>
<evidence type="ECO:0000313" key="12">
    <source>
        <dbReference type="EMBL" id="AEA12938.1"/>
    </source>
</evidence>
<dbReference type="Pfam" id="PF00999">
    <property type="entry name" value="Na_H_Exchanger"/>
    <property type="match status" value="1"/>
</dbReference>
<keyword evidence="2" id="KW-0813">Transport</keyword>
<feature type="transmembrane region" description="Helical" evidence="10">
    <location>
        <begin position="68"/>
        <end position="86"/>
    </location>
</feature>
<feature type="transmembrane region" description="Helical" evidence="10">
    <location>
        <begin position="6"/>
        <end position="27"/>
    </location>
</feature>
<evidence type="ECO:0000256" key="7">
    <source>
        <dbReference type="ARBA" id="ARBA00023065"/>
    </source>
</evidence>
<feature type="transmembrane region" description="Helical" evidence="10">
    <location>
        <begin position="169"/>
        <end position="190"/>
    </location>
</feature>
<reference key="2">
    <citation type="submission" date="2011-03" db="EMBL/GenBank/DDBJ databases">
        <title>Complete genome sequence of the thermoacidophilic crenarchaeon Thermoproteus uzoniensis 768-20.</title>
        <authorList>
            <person name="Mardanov A.V."/>
            <person name="Gumerov V.M."/>
            <person name="Beletsky A.V."/>
            <person name="Prokofeva M.I."/>
            <person name="Bonch-Osmolovskaya E.A."/>
            <person name="Ravin N.V."/>
            <person name="Skryabin K.G."/>
        </authorList>
    </citation>
    <scope>NUCLEOTIDE SEQUENCE</scope>
    <source>
        <strain>768-20</strain>
    </source>
</reference>
<accession>F2L1T2</accession>
<dbReference type="InterPro" id="IPR006153">
    <property type="entry name" value="Cation/H_exchanger_TM"/>
</dbReference>
<protein>
    <submittedName>
        <fullName evidence="12">Sodium/hydrogen exchanger</fullName>
    </submittedName>
</protein>
<keyword evidence="3" id="KW-0050">Antiport</keyword>
<feature type="transmembrane region" description="Helical" evidence="10">
    <location>
        <begin position="365"/>
        <end position="384"/>
    </location>
</feature>
<feature type="transmembrane region" description="Helical" evidence="10">
    <location>
        <begin position="34"/>
        <end position="62"/>
    </location>
</feature>
<keyword evidence="13" id="KW-1185">Reference proteome</keyword>
<evidence type="ECO:0000259" key="11">
    <source>
        <dbReference type="Pfam" id="PF00999"/>
    </source>
</evidence>
<evidence type="ECO:0000256" key="3">
    <source>
        <dbReference type="ARBA" id="ARBA00022449"/>
    </source>
</evidence>
<dbReference type="PANTHER" id="PTHR43562:SF3">
    <property type="entry name" value="SODIUM ION_PROTON EXCHANGER (EUROFUNG)"/>
    <property type="match status" value="1"/>
</dbReference>
<evidence type="ECO:0000313" key="13">
    <source>
        <dbReference type="Proteomes" id="UP000008138"/>
    </source>
</evidence>
<dbReference type="HOGENOM" id="CLU_005126_7_1_2"/>
<keyword evidence="7" id="KW-0406">Ion transport</keyword>
<dbReference type="GO" id="GO:1902600">
    <property type="term" value="P:proton transmembrane transport"/>
    <property type="evidence" value="ECO:0007669"/>
    <property type="project" value="InterPro"/>
</dbReference>
<keyword evidence="4 10" id="KW-0812">Transmembrane</keyword>
<dbReference type="STRING" id="999630.TUZN_1467"/>
<evidence type="ECO:0000256" key="8">
    <source>
        <dbReference type="ARBA" id="ARBA00023136"/>
    </source>
</evidence>
<evidence type="ECO:0000256" key="9">
    <source>
        <dbReference type="ARBA" id="ARBA00023201"/>
    </source>
</evidence>
<dbReference type="eggNOG" id="arCOG01953">
    <property type="taxonomic scope" value="Archaea"/>
</dbReference>
<keyword evidence="5 10" id="KW-1133">Transmembrane helix</keyword>
<evidence type="ECO:0000256" key="4">
    <source>
        <dbReference type="ARBA" id="ARBA00022692"/>
    </source>
</evidence>
<name>F2L1T2_THEU7</name>
<feature type="transmembrane region" description="Helical" evidence="10">
    <location>
        <begin position="98"/>
        <end position="122"/>
    </location>
</feature>
<evidence type="ECO:0000256" key="5">
    <source>
        <dbReference type="ARBA" id="ARBA00022989"/>
    </source>
</evidence>
<dbReference type="GO" id="GO:0016020">
    <property type="term" value="C:membrane"/>
    <property type="evidence" value="ECO:0007669"/>
    <property type="project" value="UniProtKB-SubCell"/>
</dbReference>
<dbReference type="GeneID" id="10360991"/>
<dbReference type="Gene3D" id="1.20.1530.20">
    <property type="match status" value="1"/>
</dbReference>
<keyword evidence="9" id="KW-0739">Sodium transport</keyword>
<evidence type="ECO:0000256" key="10">
    <source>
        <dbReference type="SAM" id="Phobius"/>
    </source>
</evidence>
<dbReference type="EMBL" id="CP002590">
    <property type="protein sequence ID" value="AEA12938.1"/>
    <property type="molecule type" value="Genomic_DNA"/>
</dbReference>
<evidence type="ECO:0000256" key="6">
    <source>
        <dbReference type="ARBA" id="ARBA00023053"/>
    </source>
</evidence>
<organism evidence="12 13">
    <name type="scientific">Thermoproteus uzoniensis (strain 768-20)</name>
    <dbReference type="NCBI Taxonomy" id="999630"/>
    <lineage>
        <taxon>Archaea</taxon>
        <taxon>Thermoproteota</taxon>
        <taxon>Thermoprotei</taxon>
        <taxon>Thermoproteales</taxon>
        <taxon>Thermoproteaceae</taxon>
        <taxon>Thermoproteus</taxon>
    </lineage>
</organism>
<dbReference type="AlphaFoldDB" id="F2L1T2"/>
<sequence length="390" mass="40316">MEIGAVYSAFLYLSLLLFLAAVLRYLLRRLRIPGLVAGIAAGMVLSPTLLGGLLNGIIGAPIFQLNDYIRFMADFSVILIIFAAGLEEGLAPLRSAGALGAAGAVFGALLPFIAGYAAYSGYVGRDVALYMGVSLGATSLAAASAILLERGVKGRGAYFLTAAAAIDDVVAFLLLSVVNVLIVAGHLSVAELLGTVAVYVAAWIVILASSLAILKLVGRRIRDEYSYEFSLLVIFGLTAIMVVLGFSPIIAAFIAGVAVAEGLSKENIKRLTDALLEVFGPIFFVVVGAESDLSDIGLGGLVMGLALTAIAVVFKIVGVFPFAYLYTRDVKASVAVSLGMVPRGETGLAIAALGLEAGILTGGEFTAVVLMGLLTTVIGAVAFSRAQSWL</sequence>
<evidence type="ECO:0000256" key="2">
    <source>
        <dbReference type="ARBA" id="ARBA00022448"/>
    </source>
</evidence>
<comment type="subcellular location">
    <subcellularLocation>
        <location evidence="1">Membrane</location>
        <topology evidence="1">Multi-pass membrane protein</topology>
    </subcellularLocation>
</comment>
<evidence type="ECO:0000256" key="1">
    <source>
        <dbReference type="ARBA" id="ARBA00004141"/>
    </source>
</evidence>
<dbReference type="GO" id="GO:0015297">
    <property type="term" value="F:antiporter activity"/>
    <property type="evidence" value="ECO:0007669"/>
    <property type="project" value="UniProtKB-KW"/>
</dbReference>
<dbReference type="KEGG" id="tuz:TUZN_1467"/>
<reference evidence="12 13" key="1">
    <citation type="journal article" date="2011" name="J. Bacteriol.">
        <title>Complete genome sequence of the thermoacidophilic crenarchaeon Thermoproteus uzoniensis 768-20.</title>
        <authorList>
            <person name="Mardanov A.V."/>
            <person name="Gumerov V.M."/>
            <person name="Beletsky A.V."/>
            <person name="Prokofeva M.I."/>
            <person name="Bonch-Osmolovskaya E.A."/>
            <person name="Ravin N.V."/>
            <person name="Skryabin K.G."/>
        </authorList>
    </citation>
    <scope>NUCLEOTIDE SEQUENCE [LARGE SCALE GENOMIC DNA]</scope>
    <source>
        <strain evidence="12 13">768-20</strain>
    </source>
</reference>